<dbReference type="GeneID" id="94369747"/>
<dbReference type="SUPFAM" id="SSF56601">
    <property type="entry name" value="beta-lactamase/transpeptidase-like"/>
    <property type="match status" value="1"/>
</dbReference>
<dbReference type="EMBL" id="BMWY01000005">
    <property type="protein sequence ID" value="GGZ59059.1"/>
    <property type="molecule type" value="Genomic_DNA"/>
</dbReference>
<accession>A0ABQ3C1E0</accession>
<dbReference type="InterPro" id="IPR001466">
    <property type="entry name" value="Beta-lactam-related"/>
</dbReference>
<gene>
    <name evidence="3" type="ORF">GCM10008088_20840</name>
</gene>
<dbReference type="PANTHER" id="PTHR46825">
    <property type="entry name" value="D-ALANYL-D-ALANINE-CARBOXYPEPTIDASE/ENDOPEPTIDASE AMPH"/>
    <property type="match status" value="1"/>
</dbReference>
<comment type="caution">
    <text evidence="3">The sequence shown here is derived from an EMBL/GenBank/DDBJ whole genome shotgun (WGS) entry which is preliminary data.</text>
</comment>
<keyword evidence="1" id="KW-0812">Transmembrane</keyword>
<dbReference type="GO" id="GO:0004180">
    <property type="term" value="F:carboxypeptidase activity"/>
    <property type="evidence" value="ECO:0007669"/>
    <property type="project" value="UniProtKB-KW"/>
</dbReference>
<evidence type="ECO:0000259" key="2">
    <source>
        <dbReference type="Pfam" id="PF00144"/>
    </source>
</evidence>
<dbReference type="InterPro" id="IPR050491">
    <property type="entry name" value="AmpC-like"/>
</dbReference>
<keyword evidence="1" id="KW-0472">Membrane</keyword>
<proteinExistence type="predicted"/>
<dbReference type="Gene3D" id="3.40.710.10">
    <property type="entry name" value="DD-peptidase/beta-lactamase superfamily"/>
    <property type="match status" value="1"/>
</dbReference>
<keyword evidence="1" id="KW-1133">Transmembrane helix</keyword>
<reference evidence="4" key="1">
    <citation type="journal article" date="2019" name="Int. J. Syst. Evol. Microbiol.">
        <title>The Global Catalogue of Microorganisms (GCM) 10K type strain sequencing project: providing services to taxonomists for standard genome sequencing and annotation.</title>
        <authorList>
            <consortium name="The Broad Institute Genomics Platform"/>
            <consortium name="The Broad Institute Genome Sequencing Center for Infectious Disease"/>
            <person name="Wu L."/>
            <person name="Ma J."/>
        </authorList>
    </citation>
    <scope>NUCLEOTIDE SEQUENCE [LARGE SCALE GENOMIC DNA]</scope>
    <source>
        <strain evidence="4">KCTC 12708</strain>
    </source>
</reference>
<dbReference type="Proteomes" id="UP000615593">
    <property type="component" value="Unassembled WGS sequence"/>
</dbReference>
<keyword evidence="4" id="KW-1185">Reference proteome</keyword>
<dbReference type="PANTHER" id="PTHR46825:SF7">
    <property type="entry name" value="D-ALANYL-D-ALANINE CARBOXYPEPTIDASE"/>
    <property type="match status" value="1"/>
</dbReference>
<sequence>MATKKSKRFIQVVLLVSTVVSLFFVPWPIVFVWLKPLPDSIQQQVDAATDYGFEGIIVCVDQAQNEPQFYTAGYHNRAQKIPARPDALFKIASVGKLYDAVAITKLVNDDQLDLSGTLANYFPELANRIENANEITLKMLVQHRSGIPNYTNVPNFWMNPPQTNQETLELILDQPANFSPGEDYEYSNTNYLLLTELIEKTVGFSKFQYIKEEILKPLQLKNTYGSLQEIDMNRLMSGYYVGIEEDMKTDDNGSMIATAEDVAKFIRALNDRSIFTENEAEIYADLYRYGHTGLIPGYQTIANYHKELDAVVIQFTNTTDFNGYEWSLSEINYNRIIKILERKQNQ</sequence>
<feature type="domain" description="Beta-lactamase-related" evidence="2">
    <location>
        <begin position="50"/>
        <end position="281"/>
    </location>
</feature>
<name>A0ABQ3C1E0_9FLAO</name>
<protein>
    <submittedName>
        <fullName evidence="3">Serine-type D-Ala-D-Ala carboxypeptidase</fullName>
    </submittedName>
</protein>
<dbReference type="RefSeq" id="WP_027884623.1">
    <property type="nucleotide sequence ID" value="NZ_BMWY01000005.1"/>
</dbReference>
<organism evidence="3 4">
    <name type="scientific">Mesonia mobilis</name>
    <dbReference type="NCBI Taxonomy" id="369791"/>
    <lineage>
        <taxon>Bacteria</taxon>
        <taxon>Pseudomonadati</taxon>
        <taxon>Bacteroidota</taxon>
        <taxon>Flavobacteriia</taxon>
        <taxon>Flavobacteriales</taxon>
        <taxon>Flavobacteriaceae</taxon>
        <taxon>Mesonia</taxon>
    </lineage>
</organism>
<evidence type="ECO:0000256" key="1">
    <source>
        <dbReference type="SAM" id="Phobius"/>
    </source>
</evidence>
<dbReference type="InterPro" id="IPR012338">
    <property type="entry name" value="Beta-lactam/transpept-like"/>
</dbReference>
<evidence type="ECO:0000313" key="4">
    <source>
        <dbReference type="Proteomes" id="UP000615593"/>
    </source>
</evidence>
<keyword evidence="3" id="KW-0121">Carboxypeptidase</keyword>
<keyword evidence="3" id="KW-0378">Hydrolase</keyword>
<keyword evidence="3" id="KW-0645">Protease</keyword>
<evidence type="ECO:0000313" key="3">
    <source>
        <dbReference type="EMBL" id="GGZ59059.1"/>
    </source>
</evidence>
<dbReference type="Pfam" id="PF00144">
    <property type="entry name" value="Beta-lactamase"/>
    <property type="match status" value="1"/>
</dbReference>
<feature type="transmembrane region" description="Helical" evidence="1">
    <location>
        <begin position="12"/>
        <end position="34"/>
    </location>
</feature>